<dbReference type="GO" id="GO:0046047">
    <property type="term" value="P:TTP catabolic process"/>
    <property type="evidence" value="ECO:0007669"/>
    <property type="project" value="TreeGrafter"/>
</dbReference>
<dbReference type="NCBIfam" id="TIGR00444">
    <property type="entry name" value="mazG"/>
    <property type="match status" value="1"/>
</dbReference>
<gene>
    <name evidence="2" type="ORF">METZ01_LOCUS40365</name>
</gene>
<dbReference type="GO" id="GO:0047429">
    <property type="term" value="F:nucleoside triphosphate diphosphatase activity"/>
    <property type="evidence" value="ECO:0007669"/>
    <property type="project" value="InterPro"/>
</dbReference>
<protein>
    <recommendedName>
        <fullName evidence="1">NTP pyrophosphohydrolase MazG-like domain-containing protein</fullName>
    </recommendedName>
</protein>
<dbReference type="GO" id="GO:0046061">
    <property type="term" value="P:dATP catabolic process"/>
    <property type="evidence" value="ECO:0007669"/>
    <property type="project" value="TreeGrafter"/>
</dbReference>
<dbReference type="InterPro" id="IPR011551">
    <property type="entry name" value="NTP_PyrPHydrolase_MazG"/>
</dbReference>
<dbReference type="InterPro" id="IPR048011">
    <property type="entry name" value="NTP-PPase_MazG-like_C"/>
</dbReference>
<dbReference type="Gene3D" id="1.10.287.1080">
    <property type="entry name" value="MazG-like"/>
    <property type="match status" value="2"/>
</dbReference>
<dbReference type="PANTHER" id="PTHR30522:SF0">
    <property type="entry name" value="NUCLEOSIDE TRIPHOSPHATE PYROPHOSPHOHYDROLASE"/>
    <property type="match status" value="1"/>
</dbReference>
<dbReference type="CDD" id="cd11529">
    <property type="entry name" value="NTP-PPase_MazG_Cterm"/>
    <property type="match status" value="1"/>
</dbReference>
<accession>A0A381R6Z0</accession>
<dbReference type="InterPro" id="IPR004518">
    <property type="entry name" value="MazG-like_dom"/>
</dbReference>
<dbReference type="Pfam" id="PF03819">
    <property type="entry name" value="MazG"/>
    <property type="match status" value="2"/>
</dbReference>
<dbReference type="GO" id="GO:0046052">
    <property type="term" value="P:UTP catabolic process"/>
    <property type="evidence" value="ECO:0007669"/>
    <property type="project" value="TreeGrafter"/>
</dbReference>
<dbReference type="AlphaFoldDB" id="A0A381R6Z0"/>
<feature type="domain" description="NTP pyrophosphohydrolase MazG-like" evidence="1">
    <location>
        <begin position="41"/>
        <end position="114"/>
    </location>
</feature>
<name>A0A381R6Z0_9ZZZZ</name>
<dbReference type="PANTHER" id="PTHR30522">
    <property type="entry name" value="NUCLEOSIDE TRIPHOSPHATE PYROPHOSPHOHYDROLASE"/>
    <property type="match status" value="1"/>
</dbReference>
<dbReference type="GO" id="GO:0046076">
    <property type="term" value="P:dTTP catabolic process"/>
    <property type="evidence" value="ECO:0007669"/>
    <property type="project" value="TreeGrafter"/>
</dbReference>
<feature type="domain" description="NTP pyrophosphohydrolase MazG-like" evidence="1">
    <location>
        <begin position="172"/>
        <end position="229"/>
    </location>
</feature>
<proteinExistence type="predicted"/>
<reference evidence="2" key="1">
    <citation type="submission" date="2018-05" db="EMBL/GenBank/DDBJ databases">
        <authorList>
            <person name="Lanie J.A."/>
            <person name="Ng W.-L."/>
            <person name="Kazmierczak K.M."/>
            <person name="Andrzejewski T.M."/>
            <person name="Davidsen T.M."/>
            <person name="Wayne K.J."/>
            <person name="Tettelin H."/>
            <person name="Glass J.I."/>
            <person name="Rusch D."/>
            <person name="Podicherti R."/>
            <person name="Tsui H.-C.T."/>
            <person name="Winkler M.E."/>
        </authorList>
    </citation>
    <scope>NUCLEOTIDE SEQUENCE</scope>
</reference>
<dbReference type="NCBIfam" id="NF007113">
    <property type="entry name" value="PRK09562.1"/>
    <property type="match status" value="1"/>
</dbReference>
<dbReference type="EMBL" id="UINC01001727">
    <property type="protein sequence ID" value="SUZ87511.1"/>
    <property type="molecule type" value="Genomic_DNA"/>
</dbReference>
<evidence type="ECO:0000259" key="1">
    <source>
        <dbReference type="Pfam" id="PF03819"/>
    </source>
</evidence>
<dbReference type="GO" id="GO:0046081">
    <property type="term" value="P:dUTP catabolic process"/>
    <property type="evidence" value="ECO:0007669"/>
    <property type="project" value="TreeGrafter"/>
</dbReference>
<organism evidence="2">
    <name type="scientific">marine metagenome</name>
    <dbReference type="NCBI Taxonomy" id="408172"/>
    <lineage>
        <taxon>unclassified sequences</taxon>
        <taxon>metagenomes</taxon>
        <taxon>ecological metagenomes</taxon>
    </lineage>
</organism>
<evidence type="ECO:0000313" key="2">
    <source>
        <dbReference type="EMBL" id="SUZ87511.1"/>
    </source>
</evidence>
<dbReference type="GO" id="GO:0006203">
    <property type="term" value="P:dGTP catabolic process"/>
    <property type="evidence" value="ECO:0007669"/>
    <property type="project" value="TreeGrafter"/>
</dbReference>
<sequence>MIQSNKDIETDPLRFPGPGMLERAAQLVRFLRKHCPWDREQTAESLIPHLLEEAHEVVDAIRKGSDEDLEEELGDLLLNLAFQIVVAEESDSLDTKSVYRRLEEKMVRRHPQLFGNDEHQDWEKLKKSERAETEGVLAGMASGLDPLTASYRIQERVAGVGFDWEDYRGAREKVVEELEEVTQAAEAGDSTGLEEELGDLLFAAVNLTRLAGSHPTTVLARANMKFRNRFELLEKLARDNGIIIEESSLEVLDSLWEKTKKA</sequence>
<dbReference type="SUPFAM" id="SSF101386">
    <property type="entry name" value="all-alpha NTP pyrophosphatases"/>
    <property type="match status" value="2"/>
</dbReference>